<evidence type="ECO:0000313" key="4">
    <source>
        <dbReference type="Proteomes" id="UP000009170"/>
    </source>
</evidence>
<proteinExistence type="predicted"/>
<dbReference type="KEGG" id="ota:OT_ostta02g00530"/>
<evidence type="ECO:0000313" key="3">
    <source>
        <dbReference type="EMBL" id="CEG00926.1"/>
    </source>
</evidence>
<feature type="region of interest" description="Disordered" evidence="1">
    <location>
        <begin position="1"/>
        <end position="36"/>
    </location>
</feature>
<reference evidence="3 4" key="2">
    <citation type="journal article" date="2014" name="BMC Genomics">
        <title>An improved genome of the model marine alga Ostreococcus tauri unfolds by assessing Illumina de novo assemblies.</title>
        <authorList>
            <person name="Blanc-Mathieu R."/>
            <person name="Verhelst B."/>
            <person name="Derelle E."/>
            <person name="Rombauts S."/>
            <person name="Bouget F.Y."/>
            <person name="Carre I."/>
            <person name="Chateau A."/>
            <person name="Eyre-Walker A."/>
            <person name="Grimsley N."/>
            <person name="Moreau H."/>
            <person name="Piegu B."/>
            <person name="Rivals E."/>
            <person name="Schackwitz W."/>
            <person name="Van de Peer Y."/>
            <person name="Piganeau G."/>
        </authorList>
    </citation>
    <scope>NUCLEOTIDE SEQUENCE [LARGE SCALE GENOMIC DNA]</scope>
    <source>
        <strain evidence="4">OTTH 0595 / CCAP 157/2 / RCC745</strain>
    </source>
</reference>
<feature type="compositionally biased region" description="Basic residues" evidence="1">
    <location>
        <begin position="1"/>
        <end position="12"/>
    </location>
</feature>
<feature type="transmembrane region" description="Helical" evidence="2">
    <location>
        <begin position="92"/>
        <end position="115"/>
    </location>
</feature>
<dbReference type="EMBL" id="CAID01000002">
    <property type="protein sequence ID" value="CEG00926.1"/>
    <property type="molecule type" value="Genomic_DNA"/>
</dbReference>
<keyword evidence="4" id="KW-1185">Reference proteome</keyword>
<comment type="caution">
    <text evidence="3">The sequence shown here is derived from an EMBL/GenBank/DDBJ whole genome shotgun (WGS) entry which is preliminary data.</text>
</comment>
<evidence type="ECO:0000256" key="2">
    <source>
        <dbReference type="SAM" id="Phobius"/>
    </source>
</evidence>
<name>A0A090MDD8_OSTTA</name>
<accession>A0A090MDD8</accession>
<feature type="transmembrane region" description="Helical" evidence="2">
    <location>
        <begin position="303"/>
        <end position="324"/>
    </location>
</feature>
<dbReference type="RefSeq" id="XP_003074796.2">
    <property type="nucleotide sequence ID" value="XM_003074748.2"/>
</dbReference>
<evidence type="ECO:0000256" key="1">
    <source>
        <dbReference type="SAM" id="MobiDB-lite"/>
    </source>
</evidence>
<keyword evidence="2" id="KW-0472">Membrane</keyword>
<dbReference type="OrthoDB" id="10267325at2759"/>
<protein>
    <submittedName>
        <fullName evidence="3">Unnamed product</fullName>
    </submittedName>
</protein>
<dbReference type="AlphaFoldDB" id="A0A090MDD8"/>
<dbReference type="Proteomes" id="UP000009170">
    <property type="component" value="Unassembled WGS sequence"/>
</dbReference>
<keyword evidence="2" id="KW-0812">Transmembrane</keyword>
<organism evidence="3 4">
    <name type="scientific">Ostreococcus tauri</name>
    <name type="common">Marine green alga</name>
    <dbReference type="NCBI Taxonomy" id="70448"/>
    <lineage>
        <taxon>Eukaryota</taxon>
        <taxon>Viridiplantae</taxon>
        <taxon>Chlorophyta</taxon>
        <taxon>Mamiellophyceae</taxon>
        <taxon>Mamiellales</taxon>
        <taxon>Bathycoccaceae</taxon>
        <taxon>Ostreococcus</taxon>
    </lineage>
</organism>
<dbReference type="GeneID" id="9837038"/>
<dbReference type="InParanoid" id="A0A090MDD8"/>
<reference evidence="4" key="1">
    <citation type="journal article" date="2006" name="Proc. Natl. Acad. Sci. U.S.A.">
        <title>Genome analysis of the smallest free-living eukaryote Ostreococcus tauri unveils many unique features.</title>
        <authorList>
            <person name="Derelle E."/>
            <person name="Ferraz C."/>
            <person name="Rombauts S."/>
            <person name="Rouze P."/>
            <person name="Worden A.Z."/>
            <person name="Robbens S."/>
            <person name="Partensky F."/>
            <person name="Degroeve S."/>
            <person name="Echeynie S."/>
            <person name="Cooke R."/>
            <person name="Saeys Y."/>
            <person name="Wuyts J."/>
            <person name="Jabbari K."/>
            <person name="Bowler C."/>
            <person name="Panaud O."/>
            <person name="Piegu B."/>
            <person name="Ball S.G."/>
            <person name="Ral J.-P."/>
            <person name="Bouget F.-Y."/>
            <person name="Piganeau G."/>
            <person name="De Baets B."/>
            <person name="Picard A."/>
            <person name="Delseny M."/>
            <person name="Demaille J."/>
            <person name="Van de Peer Y."/>
            <person name="Moreau H."/>
        </authorList>
    </citation>
    <scope>NUCLEOTIDE SEQUENCE [LARGE SCALE GENOMIC DNA]</scope>
    <source>
        <strain evidence="4">OTTH 0595 / CCAP 157/2 / RCC745</strain>
    </source>
</reference>
<sequence>MPMFSRKVKSKARTASSPPKDTPAVDREEPSTSSSVVESSAIPTILAQAAPAIIGASRLAAQSEPYAVAAFEGCRRAWRTLQPYHPQEFGPAIVGFLLCFFGGYFATLTAAVEAYRITGYTSTRSALVILWRNIEAAQRANLKDDELDEDNNGIPDTQEIGTRALVIRKCGVIAKAVDPEQLSDALGSIYMGFVAVVATLRVHFAACVSLGVAVGDIVHNIVDENLTPALMMSTPKEYQKWVGPGVRYACKIVGVVAAWLVQQAITAYHSATRGAQLLVRGLLTYLVRHKYLSPNSIDEKGTVFNLTIFVIAMTGFWTQIMYAFKLPFPLNILLIPVRLAEFCLRLCVGTMSNDR</sequence>
<keyword evidence="2" id="KW-1133">Transmembrane helix</keyword>
<gene>
    <name evidence="3" type="ORF">OT_ostta02g00530</name>
</gene>